<dbReference type="SUPFAM" id="SSF47090">
    <property type="entry name" value="PGBD-like"/>
    <property type="match status" value="1"/>
</dbReference>
<feature type="signal peptide" evidence="3">
    <location>
        <begin position="1"/>
        <end position="23"/>
    </location>
</feature>
<evidence type="ECO:0000259" key="4">
    <source>
        <dbReference type="Pfam" id="PF01471"/>
    </source>
</evidence>
<dbReference type="InterPro" id="IPR036366">
    <property type="entry name" value="PGBDSf"/>
</dbReference>
<accession>A0ABR6BNT1</accession>
<dbReference type="Pfam" id="PF01471">
    <property type="entry name" value="PG_binding_1"/>
    <property type="match status" value="1"/>
</dbReference>
<dbReference type="InterPro" id="IPR036365">
    <property type="entry name" value="PGBD-like_sf"/>
</dbReference>
<dbReference type="RefSeq" id="WP_182838799.1">
    <property type="nucleotide sequence ID" value="NZ_BAAABQ010000073.1"/>
</dbReference>
<feature type="domain" description="Peptidoglycan binding-like" evidence="4">
    <location>
        <begin position="121"/>
        <end position="170"/>
    </location>
</feature>
<keyword evidence="2" id="KW-0175">Coiled coil</keyword>
<name>A0ABR6BNT1_9PSEU</name>
<dbReference type="PANTHER" id="PTHR32347">
    <property type="entry name" value="EFFLUX SYSTEM COMPONENT YKNX-RELATED"/>
    <property type="match status" value="1"/>
</dbReference>
<comment type="subcellular location">
    <subcellularLocation>
        <location evidence="1">Cell envelope</location>
    </subcellularLocation>
</comment>
<gene>
    <name evidence="5" type="ORF">BC739_005456</name>
</gene>
<evidence type="ECO:0000313" key="5">
    <source>
        <dbReference type="EMBL" id="MBA8928239.1"/>
    </source>
</evidence>
<sequence length="344" mass="35044">MSRKWVLTGVAVLAVTATAGVLAYTWTATGPPSAGAGPAPAQTVAIVRADLSDTREVAGTLGYGAETPLKGHKAGTITWLPQVGGEIDRGKVLYKVDEQPVLALFGDTPLYRKLDTPGTKGKDVKVLEANLAALGYSPGTVDEEFTAATSAAVKKWQRANGVKETGTVDPGDVVVLQAKSRISAVKAQLGDPAEGELLSVTGTSTAVTVPLDPGQVSLAAKDAKVGVTLPTGKQVLGTVAQVGTSVQSGKGSDPNSSPKVTVTITLDEPGNFESAPVRVQFTTETHKGVLAVPITALVALREGGYAVQVRGGGLVAVKTGLFSQGRVEITGSGLVEGTQVVIAT</sequence>
<reference evidence="5 6" key="1">
    <citation type="submission" date="2020-08" db="EMBL/GenBank/DDBJ databases">
        <title>Genomic Encyclopedia of Archaeal and Bacterial Type Strains, Phase II (KMG-II): from individual species to whole genera.</title>
        <authorList>
            <person name="Goeker M."/>
        </authorList>
    </citation>
    <scope>NUCLEOTIDE SEQUENCE [LARGE SCALE GENOMIC DNA]</scope>
    <source>
        <strain evidence="5 6">DSM 43850</strain>
    </source>
</reference>
<keyword evidence="6" id="KW-1185">Reference proteome</keyword>
<evidence type="ECO:0000313" key="6">
    <source>
        <dbReference type="Proteomes" id="UP000517916"/>
    </source>
</evidence>
<dbReference type="InterPro" id="IPR050465">
    <property type="entry name" value="UPF0194_transport"/>
</dbReference>
<dbReference type="InterPro" id="IPR002477">
    <property type="entry name" value="Peptidoglycan-bd-like"/>
</dbReference>
<protein>
    <submittedName>
        <fullName evidence="5">Peptidoglycan hydrolase-like protein with peptidoglycan-binding domain</fullName>
    </submittedName>
</protein>
<feature type="chain" id="PRO_5045360408" evidence="3">
    <location>
        <begin position="24"/>
        <end position="344"/>
    </location>
</feature>
<evidence type="ECO:0000256" key="3">
    <source>
        <dbReference type="SAM" id="SignalP"/>
    </source>
</evidence>
<evidence type="ECO:0000256" key="1">
    <source>
        <dbReference type="ARBA" id="ARBA00004196"/>
    </source>
</evidence>
<dbReference type="Gene3D" id="1.10.101.10">
    <property type="entry name" value="PGBD-like superfamily/PGBD"/>
    <property type="match status" value="1"/>
</dbReference>
<dbReference type="Gene3D" id="2.40.420.20">
    <property type="match status" value="1"/>
</dbReference>
<comment type="caution">
    <text evidence="5">The sequence shown here is derived from an EMBL/GenBank/DDBJ whole genome shotgun (WGS) entry which is preliminary data.</text>
</comment>
<dbReference type="EMBL" id="JACJID010000004">
    <property type="protein sequence ID" value="MBA8928239.1"/>
    <property type="molecule type" value="Genomic_DNA"/>
</dbReference>
<dbReference type="PANTHER" id="PTHR32347:SF23">
    <property type="entry name" value="BLL5650 PROTEIN"/>
    <property type="match status" value="1"/>
</dbReference>
<evidence type="ECO:0000256" key="2">
    <source>
        <dbReference type="ARBA" id="ARBA00023054"/>
    </source>
</evidence>
<proteinExistence type="predicted"/>
<organism evidence="5 6">
    <name type="scientific">Kutzneria viridogrisea</name>
    <dbReference type="NCBI Taxonomy" id="47990"/>
    <lineage>
        <taxon>Bacteria</taxon>
        <taxon>Bacillati</taxon>
        <taxon>Actinomycetota</taxon>
        <taxon>Actinomycetes</taxon>
        <taxon>Pseudonocardiales</taxon>
        <taxon>Pseudonocardiaceae</taxon>
        <taxon>Kutzneria</taxon>
    </lineage>
</organism>
<keyword evidence="3" id="KW-0732">Signal</keyword>
<dbReference type="Proteomes" id="UP000517916">
    <property type="component" value="Unassembled WGS sequence"/>
</dbReference>